<evidence type="ECO:0000313" key="2">
    <source>
        <dbReference type="EMBL" id="TVU51458.1"/>
    </source>
</evidence>
<dbReference type="PANTHER" id="PTHR47818:SF2">
    <property type="entry name" value="F-BOX DOMAIN-CONTAINING PROTEIN"/>
    <property type="match status" value="1"/>
</dbReference>
<dbReference type="EMBL" id="RWGY01000002">
    <property type="protein sequence ID" value="TVU51458.1"/>
    <property type="molecule type" value="Genomic_DNA"/>
</dbReference>
<feature type="region of interest" description="Disordered" evidence="1">
    <location>
        <begin position="34"/>
        <end position="69"/>
    </location>
</feature>
<evidence type="ECO:0000256" key="1">
    <source>
        <dbReference type="SAM" id="MobiDB-lite"/>
    </source>
</evidence>
<accession>A0A5J9WTL7</accession>
<dbReference type="AlphaFoldDB" id="A0A5J9WTL7"/>
<reference evidence="2 3" key="1">
    <citation type="journal article" date="2019" name="Sci. Rep.">
        <title>A high-quality genome of Eragrostis curvula grass provides insights into Poaceae evolution and supports new strategies to enhance forage quality.</title>
        <authorList>
            <person name="Carballo J."/>
            <person name="Santos B.A.C.M."/>
            <person name="Zappacosta D."/>
            <person name="Garbus I."/>
            <person name="Selva J.P."/>
            <person name="Gallo C.A."/>
            <person name="Diaz A."/>
            <person name="Albertini E."/>
            <person name="Caccamo M."/>
            <person name="Echenique V."/>
        </authorList>
    </citation>
    <scope>NUCLEOTIDE SEQUENCE [LARGE SCALE GENOMIC DNA]</scope>
    <source>
        <strain evidence="3">cv. Victoria</strain>
        <tissue evidence="2">Leaf</tissue>
    </source>
</reference>
<protein>
    <submittedName>
        <fullName evidence="2">Uncharacterized protein</fullName>
    </submittedName>
</protein>
<keyword evidence="3" id="KW-1185">Reference proteome</keyword>
<proteinExistence type="predicted"/>
<dbReference type="Proteomes" id="UP000324897">
    <property type="component" value="Chromosome 6"/>
</dbReference>
<dbReference type="OrthoDB" id="120976at2759"/>
<comment type="caution">
    <text evidence="2">The sequence shown here is derived from an EMBL/GenBank/DDBJ whole genome shotgun (WGS) entry which is preliminary data.</text>
</comment>
<dbReference type="PANTHER" id="PTHR47818">
    <property type="entry name" value="RNI-LIKE SUPERFAMILY PROTEIN"/>
    <property type="match status" value="1"/>
</dbReference>
<organism evidence="2 3">
    <name type="scientific">Eragrostis curvula</name>
    <name type="common">weeping love grass</name>
    <dbReference type="NCBI Taxonomy" id="38414"/>
    <lineage>
        <taxon>Eukaryota</taxon>
        <taxon>Viridiplantae</taxon>
        <taxon>Streptophyta</taxon>
        <taxon>Embryophyta</taxon>
        <taxon>Tracheophyta</taxon>
        <taxon>Spermatophyta</taxon>
        <taxon>Magnoliopsida</taxon>
        <taxon>Liliopsida</taxon>
        <taxon>Poales</taxon>
        <taxon>Poaceae</taxon>
        <taxon>PACMAD clade</taxon>
        <taxon>Chloridoideae</taxon>
        <taxon>Eragrostideae</taxon>
        <taxon>Eragrostidinae</taxon>
        <taxon>Eragrostis</taxon>
    </lineage>
</organism>
<sequence length="176" mass="19197">MVEATGAPAATAPPPPTLLSLCLDAVAASLTRHSAGRTGWPGGCSNDGLVGFTDEGGGEEEEEEHLSPEQVADALPWELLHQLAARLPPVALESLHHAAQARCCFSSDTNAGLGGPDGKKHGMKRSRHEDFNTAWQALFKLRWPLDCNPWHSTLASVDWQQQYWEKHLQEFVIKDL</sequence>
<name>A0A5J9WTL7_9POAL</name>
<dbReference type="Gramene" id="TVU51458">
    <property type="protein sequence ID" value="TVU51458"/>
    <property type="gene ID" value="EJB05_02890"/>
</dbReference>
<evidence type="ECO:0000313" key="3">
    <source>
        <dbReference type="Proteomes" id="UP000324897"/>
    </source>
</evidence>
<gene>
    <name evidence="2" type="ORF">EJB05_02890</name>
</gene>